<dbReference type="EMBL" id="JAIRAU010000059">
    <property type="protein sequence ID" value="MBZ5715954.1"/>
    <property type="molecule type" value="Genomic_DNA"/>
</dbReference>
<name>A0ABS7U660_9BACT</name>
<evidence type="ECO:0000256" key="1">
    <source>
        <dbReference type="ARBA" id="ARBA00001966"/>
    </source>
</evidence>
<comment type="similarity">
    <text evidence="6">Belongs to the radical SAM superfamily. Anaerobic sulfatase-maturating enzyme family.</text>
</comment>
<evidence type="ECO:0000256" key="3">
    <source>
        <dbReference type="ARBA" id="ARBA00022723"/>
    </source>
</evidence>
<dbReference type="Pfam" id="PF04055">
    <property type="entry name" value="Radical_SAM"/>
    <property type="match status" value="1"/>
</dbReference>
<dbReference type="InterPro" id="IPR013785">
    <property type="entry name" value="Aldolase_TIM"/>
</dbReference>
<dbReference type="InterPro" id="IPR058240">
    <property type="entry name" value="rSAM_sf"/>
</dbReference>
<reference evidence="8" key="1">
    <citation type="submission" date="2021-08" db="EMBL/GenBank/DDBJ databases">
        <authorList>
            <person name="Stevens D.C."/>
        </authorList>
    </citation>
    <scope>NUCLEOTIDE SEQUENCE</scope>
    <source>
        <strain evidence="8">DSM 53165</strain>
    </source>
</reference>
<gene>
    <name evidence="8" type="ORF">K7C98_42555</name>
</gene>
<keyword evidence="5" id="KW-0411">Iron-sulfur</keyword>
<dbReference type="SFLD" id="SFLDS00029">
    <property type="entry name" value="Radical_SAM"/>
    <property type="match status" value="1"/>
</dbReference>
<dbReference type="CDD" id="cd01335">
    <property type="entry name" value="Radical_SAM"/>
    <property type="match status" value="1"/>
</dbReference>
<keyword evidence="2" id="KW-0949">S-adenosyl-L-methionine</keyword>
<evidence type="ECO:0000313" key="8">
    <source>
        <dbReference type="EMBL" id="MBZ5715954.1"/>
    </source>
</evidence>
<comment type="cofactor">
    <cofactor evidence="1">
        <name>[4Fe-4S] cluster</name>
        <dbReference type="ChEBI" id="CHEBI:49883"/>
    </cofactor>
</comment>
<dbReference type="PANTHER" id="PTHR43273:SF3">
    <property type="entry name" value="ANAEROBIC SULFATASE-MATURATING ENZYME HOMOLOG ASLB-RELATED"/>
    <property type="match status" value="1"/>
</dbReference>
<evidence type="ECO:0000256" key="5">
    <source>
        <dbReference type="ARBA" id="ARBA00023014"/>
    </source>
</evidence>
<protein>
    <submittedName>
        <fullName evidence="8">Radical SAM protein</fullName>
    </submittedName>
</protein>
<evidence type="ECO:0000256" key="2">
    <source>
        <dbReference type="ARBA" id="ARBA00022691"/>
    </source>
</evidence>
<comment type="caution">
    <text evidence="8">The sequence shown here is derived from an EMBL/GenBank/DDBJ whole genome shotgun (WGS) entry which is preliminary data.</text>
</comment>
<evidence type="ECO:0000313" key="9">
    <source>
        <dbReference type="Proteomes" id="UP001139031"/>
    </source>
</evidence>
<keyword evidence="4" id="KW-0408">Iron</keyword>
<evidence type="ECO:0000259" key="7">
    <source>
        <dbReference type="Pfam" id="PF04055"/>
    </source>
</evidence>
<evidence type="ECO:0000256" key="6">
    <source>
        <dbReference type="ARBA" id="ARBA00023601"/>
    </source>
</evidence>
<feature type="domain" description="Radical SAM core" evidence="7">
    <location>
        <begin position="9"/>
        <end position="155"/>
    </location>
</feature>
<dbReference type="InterPro" id="IPR007197">
    <property type="entry name" value="rSAM"/>
</dbReference>
<sequence>MGIEVRPLGVRCNIGCQYCYQNPQRDAGNVARRYDVPAILRVLAADPRPFSLFGGEALLVPLADLERLWAFGLERHGGNTVQTNGTLIGDEHVAAFKRYKVRVGVSIDGPGELNDARWAGTLARTRELTQKTESAIARLLAEGLPVSLIVTLHRGNATADKLPRMHAWLADLAARGLRAARLHTLEVDDPAVGARYALDADENVAALRSFAALERRVPALKLDVFTDMKQMLRGRDARAGCVFRACDSYTTAAVSGVEGDGQSSNCGRTNKDGVDFTKADRAGYERYVALHRTPQRDGGCKDCRFFLMCKGHCPGTAIDGDWRNRSEHCEVHKRLFVDAEDELRAAGELPLSLHPLRARVEAGMLAAWARGDNPTVESVVRDVVANGTGAKEHVPGDMRFVRLSWVSEAARRLWLPRLERVRRALVELPPAAIPRCCAGAEELRDPVWRWRPPVGESELVCEPLLSPLLGRLGLRVLEHAACSPGCAASLAAAQERLEGLRARDAEAAEWLTAALAWPIRWSALHGIAEVKTPVFKLCHDSEDSPQRHAFVRAGAAWPETAAQGNRAPFRAPPRRLMSDAPRHLRGLEHAARRRLPVLSERTDESPAAAPPIAWERLVAPQDDGHDTAVILRLADARFPGREQARAQALAAAEVRVCEGRVAVRHVGERCPRAPDYEHGPLADPGLEQALALLRRWPAAARQLPQIVHTLSPMVPAARPTARWPELRGSASTSQSSQFGVLWVTTYDPAATAQALVHELAHNKLFALGLELEGSGRLITNPVDQLFVSPIRTDRKRPMSAVFHAQYSFMHVTALDLAMLAGETDPAMRAYLAGLLRRNVERMAAGQREIAAHVQTDADGAIFVAAFLDWTAQVLADGRRALAEHDRGG</sequence>
<keyword evidence="3" id="KW-0479">Metal-binding</keyword>
<dbReference type="InterPro" id="IPR026337">
    <property type="entry name" value="AKG_HExxH"/>
</dbReference>
<dbReference type="NCBIfam" id="TIGR04267">
    <property type="entry name" value="mod_HExxH"/>
    <property type="match status" value="1"/>
</dbReference>
<accession>A0ABS7U660</accession>
<dbReference type="SFLD" id="SFLDG01067">
    <property type="entry name" value="SPASM/twitch_domain_containing"/>
    <property type="match status" value="1"/>
</dbReference>
<keyword evidence="9" id="KW-1185">Reference proteome</keyword>
<dbReference type="Gene3D" id="3.20.20.70">
    <property type="entry name" value="Aldolase class I"/>
    <property type="match status" value="1"/>
</dbReference>
<evidence type="ECO:0000256" key="4">
    <source>
        <dbReference type="ARBA" id="ARBA00023004"/>
    </source>
</evidence>
<dbReference type="InterPro" id="IPR023867">
    <property type="entry name" value="Sulphatase_maturase_rSAM"/>
</dbReference>
<dbReference type="Proteomes" id="UP001139031">
    <property type="component" value="Unassembled WGS sequence"/>
</dbReference>
<dbReference type="PANTHER" id="PTHR43273">
    <property type="entry name" value="ANAEROBIC SULFATASE-MATURATING ENZYME HOMOLOG ASLB-RELATED"/>
    <property type="match status" value="1"/>
</dbReference>
<dbReference type="RefSeq" id="WP_224197693.1">
    <property type="nucleotide sequence ID" value="NZ_JAIRAU010000059.1"/>
</dbReference>
<dbReference type="SUPFAM" id="SSF102114">
    <property type="entry name" value="Radical SAM enzymes"/>
    <property type="match status" value="1"/>
</dbReference>
<proteinExistence type="inferred from homology"/>
<organism evidence="8 9">
    <name type="scientific">Nannocystis pusilla</name>
    <dbReference type="NCBI Taxonomy" id="889268"/>
    <lineage>
        <taxon>Bacteria</taxon>
        <taxon>Pseudomonadati</taxon>
        <taxon>Myxococcota</taxon>
        <taxon>Polyangia</taxon>
        <taxon>Nannocystales</taxon>
        <taxon>Nannocystaceae</taxon>
        <taxon>Nannocystis</taxon>
    </lineage>
</organism>